<dbReference type="InParanoid" id="D7FM11"/>
<evidence type="ECO:0000256" key="4">
    <source>
        <dbReference type="ARBA" id="ARBA00022816"/>
    </source>
</evidence>
<feature type="region of interest" description="Disordered" evidence="12">
    <location>
        <begin position="1"/>
        <end position="222"/>
    </location>
</feature>
<evidence type="ECO:0000256" key="12">
    <source>
        <dbReference type="SAM" id="MobiDB-lite"/>
    </source>
</evidence>
<dbReference type="GO" id="GO:0016973">
    <property type="term" value="P:poly(A)+ mRNA export from nucleus"/>
    <property type="evidence" value="ECO:0007669"/>
    <property type="project" value="InterPro"/>
</dbReference>
<evidence type="ECO:0000313" key="14">
    <source>
        <dbReference type="Proteomes" id="UP000002630"/>
    </source>
</evidence>
<dbReference type="PANTHER" id="PTHR12960:SF0">
    <property type="entry name" value="MRNA EXPORT FACTOR GLE1"/>
    <property type="match status" value="1"/>
</dbReference>
<dbReference type="Proteomes" id="UP000002630">
    <property type="component" value="Linkage Group LG02"/>
</dbReference>
<dbReference type="OMA" id="AMRRETW"/>
<evidence type="ECO:0000256" key="9">
    <source>
        <dbReference type="ARBA" id="ARBA00026227"/>
    </source>
</evidence>
<evidence type="ECO:0000256" key="3">
    <source>
        <dbReference type="ARBA" id="ARBA00022448"/>
    </source>
</evidence>
<dbReference type="EMBL" id="FN648164">
    <property type="protein sequence ID" value="CBJ29836.1"/>
    <property type="molecule type" value="Genomic_DNA"/>
</dbReference>
<dbReference type="GO" id="GO:0000822">
    <property type="term" value="F:inositol hexakisphosphate binding"/>
    <property type="evidence" value="ECO:0007669"/>
    <property type="project" value="TreeGrafter"/>
</dbReference>
<proteinExistence type="inferred from homology"/>
<keyword evidence="6" id="KW-0811">Translocation</keyword>
<dbReference type="InterPro" id="IPR012476">
    <property type="entry name" value="GLE1"/>
</dbReference>
<keyword evidence="14" id="KW-1185">Reference proteome</keyword>
<evidence type="ECO:0000256" key="6">
    <source>
        <dbReference type="ARBA" id="ARBA00023010"/>
    </source>
</evidence>
<feature type="compositionally biased region" description="Basic and acidic residues" evidence="12">
    <location>
        <begin position="55"/>
        <end position="65"/>
    </location>
</feature>
<organism evidence="13 14">
    <name type="scientific">Ectocarpus siliculosus</name>
    <name type="common">Brown alga</name>
    <name type="synonym">Conferva siliculosa</name>
    <dbReference type="NCBI Taxonomy" id="2880"/>
    <lineage>
        <taxon>Eukaryota</taxon>
        <taxon>Sar</taxon>
        <taxon>Stramenopiles</taxon>
        <taxon>Ochrophyta</taxon>
        <taxon>PX clade</taxon>
        <taxon>Phaeophyceae</taxon>
        <taxon>Ectocarpales</taxon>
        <taxon>Ectocarpaceae</taxon>
        <taxon>Ectocarpus</taxon>
    </lineage>
</organism>
<evidence type="ECO:0000256" key="5">
    <source>
        <dbReference type="ARBA" id="ARBA00022927"/>
    </source>
</evidence>
<protein>
    <recommendedName>
        <fullName evidence="9">mRNA export factor GLE1</fullName>
    </recommendedName>
    <alternativeName>
        <fullName evidence="10">Nucleoporin GLE1</fullName>
    </alternativeName>
</protein>
<evidence type="ECO:0000256" key="11">
    <source>
        <dbReference type="SAM" id="Coils"/>
    </source>
</evidence>
<evidence type="ECO:0000256" key="7">
    <source>
        <dbReference type="ARBA" id="ARBA00023132"/>
    </source>
</evidence>
<dbReference type="STRING" id="2880.D7FM11"/>
<gene>
    <name evidence="13" type="ORF">Esi_0163_0006</name>
</gene>
<evidence type="ECO:0000256" key="10">
    <source>
        <dbReference type="ARBA" id="ARBA00029983"/>
    </source>
</evidence>
<comment type="similarity">
    <text evidence="2">Belongs to the GLE1 family.</text>
</comment>
<keyword evidence="11" id="KW-0175">Coiled coil</keyword>
<reference evidence="13 14" key="1">
    <citation type="journal article" date="2010" name="Nature">
        <title>The Ectocarpus genome and the independent evolution of multicellularity in brown algae.</title>
        <authorList>
            <person name="Cock J.M."/>
            <person name="Sterck L."/>
            <person name="Rouze P."/>
            <person name="Scornet D."/>
            <person name="Allen A.E."/>
            <person name="Amoutzias G."/>
            <person name="Anthouard V."/>
            <person name="Artiguenave F."/>
            <person name="Aury J.M."/>
            <person name="Badger J.H."/>
            <person name="Beszteri B."/>
            <person name="Billiau K."/>
            <person name="Bonnet E."/>
            <person name="Bothwell J.H."/>
            <person name="Bowler C."/>
            <person name="Boyen C."/>
            <person name="Brownlee C."/>
            <person name="Carrano C.J."/>
            <person name="Charrier B."/>
            <person name="Cho G.Y."/>
            <person name="Coelho S.M."/>
            <person name="Collen J."/>
            <person name="Corre E."/>
            <person name="Da Silva C."/>
            <person name="Delage L."/>
            <person name="Delaroque N."/>
            <person name="Dittami S.M."/>
            <person name="Doulbeau S."/>
            <person name="Elias M."/>
            <person name="Farnham G."/>
            <person name="Gachon C.M."/>
            <person name="Gschloessl B."/>
            <person name="Heesch S."/>
            <person name="Jabbari K."/>
            <person name="Jubin C."/>
            <person name="Kawai H."/>
            <person name="Kimura K."/>
            <person name="Kloareg B."/>
            <person name="Kupper F.C."/>
            <person name="Lang D."/>
            <person name="Le Bail A."/>
            <person name="Leblanc C."/>
            <person name="Lerouge P."/>
            <person name="Lohr M."/>
            <person name="Lopez P.J."/>
            <person name="Martens C."/>
            <person name="Maumus F."/>
            <person name="Michel G."/>
            <person name="Miranda-Saavedra D."/>
            <person name="Morales J."/>
            <person name="Moreau H."/>
            <person name="Motomura T."/>
            <person name="Nagasato C."/>
            <person name="Napoli C.A."/>
            <person name="Nelson D.R."/>
            <person name="Nyvall-Collen P."/>
            <person name="Peters A.F."/>
            <person name="Pommier C."/>
            <person name="Potin P."/>
            <person name="Poulain J."/>
            <person name="Quesneville H."/>
            <person name="Read B."/>
            <person name="Rensing S.A."/>
            <person name="Ritter A."/>
            <person name="Rousvoal S."/>
            <person name="Samanta M."/>
            <person name="Samson G."/>
            <person name="Schroeder D.C."/>
            <person name="Segurens B."/>
            <person name="Strittmatter M."/>
            <person name="Tonon T."/>
            <person name="Tregear J.W."/>
            <person name="Valentin K."/>
            <person name="von Dassow P."/>
            <person name="Yamagishi T."/>
            <person name="Van de Peer Y."/>
            <person name="Wincker P."/>
        </authorList>
    </citation>
    <scope>NUCLEOTIDE SEQUENCE [LARGE SCALE GENOMIC DNA]</scope>
    <source>
        <strain evidence="14">Ec32 / CCAP1310/4</strain>
    </source>
</reference>
<keyword evidence="3" id="KW-0813">Transport</keyword>
<dbReference type="OrthoDB" id="420884at2759"/>
<feature type="compositionally biased region" description="Acidic residues" evidence="12">
    <location>
        <begin position="66"/>
        <end position="75"/>
    </location>
</feature>
<feature type="compositionally biased region" description="Polar residues" evidence="12">
    <location>
        <begin position="26"/>
        <end position="37"/>
    </location>
</feature>
<accession>D7FM11</accession>
<dbReference type="GO" id="GO:0015031">
    <property type="term" value="P:protein transport"/>
    <property type="evidence" value="ECO:0007669"/>
    <property type="project" value="UniProtKB-KW"/>
</dbReference>
<comment type="subcellular location">
    <subcellularLocation>
        <location evidence="1">Nucleus</location>
        <location evidence="1">Nuclear pore complex</location>
    </subcellularLocation>
</comment>
<dbReference type="Gene3D" id="1.25.40.510">
    <property type="entry name" value="GLE1-like"/>
    <property type="match status" value="1"/>
</dbReference>
<keyword evidence="5" id="KW-0653">Protein transport</keyword>
<name>D7FM11_ECTSI</name>
<keyword evidence="7" id="KW-0906">Nuclear pore complex</keyword>
<dbReference type="GO" id="GO:0044614">
    <property type="term" value="C:nuclear pore cytoplasmic filaments"/>
    <property type="evidence" value="ECO:0007669"/>
    <property type="project" value="TreeGrafter"/>
</dbReference>
<feature type="region of interest" description="Disordered" evidence="12">
    <location>
        <begin position="323"/>
        <end position="364"/>
    </location>
</feature>
<dbReference type="GO" id="GO:0005543">
    <property type="term" value="F:phospholipid binding"/>
    <property type="evidence" value="ECO:0007669"/>
    <property type="project" value="TreeGrafter"/>
</dbReference>
<dbReference type="eggNOG" id="KOG2412">
    <property type="taxonomic scope" value="Eukaryota"/>
</dbReference>
<dbReference type="GO" id="GO:0031369">
    <property type="term" value="F:translation initiation factor binding"/>
    <property type="evidence" value="ECO:0007669"/>
    <property type="project" value="TreeGrafter"/>
</dbReference>
<dbReference type="InterPro" id="IPR038506">
    <property type="entry name" value="GLE1-like_sf"/>
</dbReference>
<evidence type="ECO:0000256" key="1">
    <source>
        <dbReference type="ARBA" id="ARBA00004567"/>
    </source>
</evidence>
<keyword evidence="8" id="KW-0539">Nucleus</keyword>
<feature type="compositionally biased region" description="Low complexity" evidence="12">
    <location>
        <begin position="153"/>
        <end position="165"/>
    </location>
</feature>
<dbReference type="Pfam" id="PF07817">
    <property type="entry name" value="GLE1"/>
    <property type="match status" value="1"/>
</dbReference>
<keyword evidence="4" id="KW-0509">mRNA transport</keyword>
<evidence type="ECO:0000256" key="2">
    <source>
        <dbReference type="ARBA" id="ARBA00011056"/>
    </source>
</evidence>
<feature type="coiled-coil region" evidence="11">
    <location>
        <begin position="528"/>
        <end position="591"/>
    </location>
</feature>
<dbReference type="AlphaFoldDB" id="D7FM11"/>
<evidence type="ECO:0000256" key="8">
    <source>
        <dbReference type="ARBA" id="ARBA00023242"/>
    </source>
</evidence>
<sequence length="900" mass="96971">MNQLRRKFANLWNPAQQEDEGPEQQHGPNGNNLSRRASSSSSSSLGVPAALELDAAGRDSPRRDGQDEENADDDGAGEHTSPPRLLSLSHPWGTSDPNPPPGWASSSSRPASQRRSHGQILHVRHHSDSDRYANGTTVGDDRPSTHTDLGSPAAALGAAAGLGAAADGGGRRRRTREEEVESAYRTGTYSGNTKRHRAEEKEEQQEQLAANGGEEGLDRRRQASSRFLRRTCPADSTFVSPAAAKRSVSYCASAAGVPANAVAADEEELELEHRRSSTPSRLIFRAGFFKALLGTRAAAKRARSATKLKRKTHELQAAIIRQAFHSAHPPHEGGSEDGGEEERKEEGVPRRIKGATGELSAREEEGLEMWRRVNVAEEEHGKAAEEKAMARMRRLKNLRAEALMAFGQAQEALADLVATANTAFDAAEGPDMAKLRSLFAGGADSPSSRFKDDKEVRSLQKKYSALEAFLKQVKDANGAGNSAGLEALLSSEAAKGVKNQPEVVSASEALETAKNKDAEDARAKAVAAAAAAAKAAKAQQEKDQAAAALAASRAQADAADQAKAAAEAKAAAAALRKAQDEEQEIAEAAQAAAAGALVAEKARFAEKASELKANVQGRRAAVDQILASSDPGVKKIRMAFKKSYQGCLNKLSATPSTVRQVARDIQVKAEAPLADARRAGWEAKAKEFLFFNLADKLVDYSERDHFSGDSYRMAFPLACVAVDLMEEHAGLSELFLGTLYLRCPSAVPALSFDTAGLSDREVMALLGQTRDEDLPTFLNRTKGLVVLMAAVMQGWCWLARFVNGMAGYVKKGNPPPVPAGPVLEWFLKVVGFELQRHYGRAFDKVVQAIKTEILPILLPKSVVPHLLDVVMEDYEGRGRRFLPPAGRDKEFRHFRVWGDT</sequence>
<dbReference type="PANTHER" id="PTHR12960">
    <property type="entry name" value="GLE-1-RELATED"/>
    <property type="match status" value="1"/>
</dbReference>
<feature type="compositionally biased region" description="Basic residues" evidence="12">
    <location>
        <begin position="112"/>
        <end position="125"/>
    </location>
</feature>
<dbReference type="GO" id="GO:0005737">
    <property type="term" value="C:cytoplasm"/>
    <property type="evidence" value="ECO:0007669"/>
    <property type="project" value="TreeGrafter"/>
</dbReference>
<dbReference type="EMBL" id="FN649727">
    <property type="protein sequence ID" value="CBJ29836.1"/>
    <property type="molecule type" value="Genomic_DNA"/>
</dbReference>
<evidence type="ECO:0000313" key="13">
    <source>
        <dbReference type="EMBL" id="CBJ29836.1"/>
    </source>
</evidence>